<feature type="domain" description="HTH cro/C1-type" evidence="1">
    <location>
        <begin position="15"/>
        <end position="69"/>
    </location>
</feature>
<evidence type="ECO:0000313" key="2">
    <source>
        <dbReference type="EMBL" id="MFC4131101.1"/>
    </source>
</evidence>
<gene>
    <name evidence="2" type="ORF">ACFOZ4_10855</name>
</gene>
<dbReference type="InterPro" id="IPR001387">
    <property type="entry name" value="Cro/C1-type_HTH"/>
</dbReference>
<name>A0ABV8LJF4_9ACTN</name>
<protein>
    <submittedName>
        <fullName evidence="2">Helix-turn-helix domain-containing protein</fullName>
    </submittedName>
</protein>
<dbReference type="Gene3D" id="1.10.260.40">
    <property type="entry name" value="lambda repressor-like DNA-binding domains"/>
    <property type="match status" value="1"/>
</dbReference>
<dbReference type="PROSITE" id="PS50943">
    <property type="entry name" value="HTH_CROC1"/>
    <property type="match status" value="1"/>
</dbReference>
<evidence type="ECO:0000259" key="1">
    <source>
        <dbReference type="PROSITE" id="PS50943"/>
    </source>
</evidence>
<dbReference type="InterPro" id="IPR010982">
    <property type="entry name" value="Lambda_DNA-bd_dom_sf"/>
</dbReference>
<dbReference type="Pfam" id="PF13560">
    <property type="entry name" value="HTH_31"/>
    <property type="match status" value="1"/>
</dbReference>
<dbReference type="EMBL" id="JBHSAY010000006">
    <property type="protein sequence ID" value="MFC4131101.1"/>
    <property type="molecule type" value="Genomic_DNA"/>
</dbReference>
<dbReference type="SUPFAM" id="SSF47413">
    <property type="entry name" value="lambda repressor-like DNA-binding domains"/>
    <property type="match status" value="1"/>
</dbReference>
<dbReference type="Pfam" id="PF19054">
    <property type="entry name" value="DUF5753"/>
    <property type="match status" value="1"/>
</dbReference>
<dbReference type="CDD" id="cd00093">
    <property type="entry name" value="HTH_XRE"/>
    <property type="match status" value="1"/>
</dbReference>
<keyword evidence="3" id="KW-1185">Reference proteome</keyword>
<proteinExistence type="predicted"/>
<comment type="caution">
    <text evidence="2">The sequence shown here is derived from an EMBL/GenBank/DDBJ whole genome shotgun (WGS) entry which is preliminary data.</text>
</comment>
<dbReference type="InterPro" id="IPR043917">
    <property type="entry name" value="DUF5753"/>
</dbReference>
<reference evidence="3" key="1">
    <citation type="journal article" date="2019" name="Int. J. Syst. Evol. Microbiol.">
        <title>The Global Catalogue of Microorganisms (GCM) 10K type strain sequencing project: providing services to taxonomists for standard genome sequencing and annotation.</title>
        <authorList>
            <consortium name="The Broad Institute Genomics Platform"/>
            <consortium name="The Broad Institute Genome Sequencing Center for Infectious Disease"/>
            <person name="Wu L."/>
            <person name="Ma J."/>
        </authorList>
    </citation>
    <scope>NUCLEOTIDE SEQUENCE [LARGE SCALE GENOMIC DNA]</scope>
    <source>
        <strain evidence="3">CGMCC 4.7289</strain>
    </source>
</reference>
<accession>A0ABV8LJF4</accession>
<sequence length="290" mass="32457">MISPFVRRRRLAMELHRLREGKGLTAAKLAQDIGVPRQRISLLQNAHVAPDLDDVRRVLARLGVAEPEWTTLMNVARQAQERGWWDKWADEMGPRQALTANLEAGAATIREYQLMLVPGLLQTPAYTDARATIDHPTRGPQFDRIRSLEAREVRQEMMARPDGPRYEVIIDELAVRRPAVDPHTMAGQVEYLAGVGHSREHLTVRVLPLAARITRHAVPSSAFSVYTYPDPADPVVVTVDTATADLLLAYQPEVDYYLELYEHLQSASLSQAESLSFLACAAEELHSLKG</sequence>
<dbReference type="Proteomes" id="UP001595816">
    <property type="component" value="Unassembled WGS sequence"/>
</dbReference>
<dbReference type="SMART" id="SM00530">
    <property type="entry name" value="HTH_XRE"/>
    <property type="match status" value="1"/>
</dbReference>
<organism evidence="2 3">
    <name type="scientific">Hamadaea flava</name>
    <dbReference type="NCBI Taxonomy" id="1742688"/>
    <lineage>
        <taxon>Bacteria</taxon>
        <taxon>Bacillati</taxon>
        <taxon>Actinomycetota</taxon>
        <taxon>Actinomycetes</taxon>
        <taxon>Micromonosporales</taxon>
        <taxon>Micromonosporaceae</taxon>
        <taxon>Hamadaea</taxon>
    </lineage>
</organism>
<dbReference type="RefSeq" id="WP_253754309.1">
    <property type="nucleotide sequence ID" value="NZ_JAMZDZ010000001.1"/>
</dbReference>
<evidence type="ECO:0000313" key="3">
    <source>
        <dbReference type="Proteomes" id="UP001595816"/>
    </source>
</evidence>